<dbReference type="AlphaFoldDB" id="A0AAV4USR8"/>
<dbReference type="Pfam" id="PF13927">
    <property type="entry name" value="Ig_3"/>
    <property type="match status" value="1"/>
</dbReference>
<dbReference type="EMBL" id="BPLR01013375">
    <property type="protein sequence ID" value="GIY60749.1"/>
    <property type="molecule type" value="Genomic_DNA"/>
</dbReference>
<dbReference type="Gene3D" id="2.60.40.10">
    <property type="entry name" value="Immunoglobulins"/>
    <property type="match status" value="1"/>
</dbReference>
<dbReference type="SUPFAM" id="SSF48726">
    <property type="entry name" value="Immunoglobulin"/>
    <property type="match status" value="1"/>
</dbReference>
<dbReference type="InterPro" id="IPR007110">
    <property type="entry name" value="Ig-like_dom"/>
</dbReference>
<dbReference type="Proteomes" id="UP001054945">
    <property type="component" value="Unassembled WGS sequence"/>
</dbReference>
<accession>A0AAV4USR8</accession>
<dbReference type="PROSITE" id="PS50835">
    <property type="entry name" value="IG_LIKE"/>
    <property type="match status" value="1"/>
</dbReference>
<evidence type="ECO:0000259" key="1">
    <source>
        <dbReference type="PROSITE" id="PS50835"/>
    </source>
</evidence>
<keyword evidence="3" id="KW-1185">Reference proteome</keyword>
<feature type="non-terminal residue" evidence="2">
    <location>
        <position position="94"/>
    </location>
</feature>
<dbReference type="InterPro" id="IPR036179">
    <property type="entry name" value="Ig-like_dom_sf"/>
</dbReference>
<gene>
    <name evidence="2" type="ORF">CEXT_718491</name>
</gene>
<evidence type="ECO:0000313" key="3">
    <source>
        <dbReference type="Proteomes" id="UP001054945"/>
    </source>
</evidence>
<proteinExistence type="predicted"/>
<organism evidence="2 3">
    <name type="scientific">Caerostris extrusa</name>
    <name type="common">Bark spider</name>
    <name type="synonym">Caerostris bankana</name>
    <dbReference type="NCBI Taxonomy" id="172846"/>
    <lineage>
        <taxon>Eukaryota</taxon>
        <taxon>Metazoa</taxon>
        <taxon>Ecdysozoa</taxon>
        <taxon>Arthropoda</taxon>
        <taxon>Chelicerata</taxon>
        <taxon>Arachnida</taxon>
        <taxon>Araneae</taxon>
        <taxon>Araneomorphae</taxon>
        <taxon>Entelegynae</taxon>
        <taxon>Araneoidea</taxon>
        <taxon>Araneidae</taxon>
        <taxon>Caerostris</taxon>
    </lineage>
</organism>
<protein>
    <recommendedName>
        <fullName evidence="1">Ig-like domain-containing protein</fullName>
    </recommendedName>
</protein>
<evidence type="ECO:0000313" key="2">
    <source>
        <dbReference type="EMBL" id="GIY60749.1"/>
    </source>
</evidence>
<feature type="domain" description="Ig-like" evidence="1">
    <location>
        <begin position="15"/>
        <end position="94"/>
    </location>
</feature>
<name>A0AAV4USR8_CAEEX</name>
<dbReference type="InterPro" id="IPR013783">
    <property type="entry name" value="Ig-like_fold"/>
</dbReference>
<sequence>MTTLQLVFTAFAVQPKIQPFIFPSNVIVGQKASATCTAISGDPPLEFLMVENGKDISSGGQITVRTLVDVSVLVIDAVDASSTGNYTCHLRTSS</sequence>
<reference evidence="2 3" key="1">
    <citation type="submission" date="2021-06" db="EMBL/GenBank/DDBJ databases">
        <title>Caerostris extrusa draft genome.</title>
        <authorList>
            <person name="Kono N."/>
            <person name="Arakawa K."/>
        </authorList>
    </citation>
    <scope>NUCLEOTIDE SEQUENCE [LARGE SCALE GENOMIC DNA]</scope>
</reference>
<comment type="caution">
    <text evidence="2">The sequence shown here is derived from an EMBL/GenBank/DDBJ whole genome shotgun (WGS) entry which is preliminary data.</text>
</comment>